<sequence>MSEEQYTIDHNEQFNYVILKRNNFASKEIFQSSTNKSIELLKQHRSDKLIIDDTKVRFVTPENQEWILDHFSNTGYAQGLRFLAVVKPQSLIGEYTVNKIFEQAPIRTTTPIEVRFFSLMDEAEAWMREM</sequence>
<dbReference type="RefSeq" id="WP_270884344.1">
    <property type="nucleotide sequence ID" value="NZ_JAQFVF010000068.1"/>
</dbReference>
<evidence type="ECO:0000313" key="1">
    <source>
        <dbReference type="EMBL" id="MFC5447297.1"/>
    </source>
</evidence>
<evidence type="ECO:0000313" key="2">
    <source>
        <dbReference type="Proteomes" id="UP001596044"/>
    </source>
</evidence>
<reference evidence="2" key="1">
    <citation type="journal article" date="2019" name="Int. J. Syst. Evol. Microbiol.">
        <title>The Global Catalogue of Microorganisms (GCM) 10K type strain sequencing project: providing services to taxonomists for standard genome sequencing and annotation.</title>
        <authorList>
            <consortium name="The Broad Institute Genomics Platform"/>
            <consortium name="The Broad Institute Genome Sequencing Center for Infectious Disease"/>
            <person name="Wu L."/>
            <person name="Ma J."/>
        </authorList>
    </citation>
    <scope>NUCLEOTIDE SEQUENCE [LARGE SCALE GENOMIC DNA]</scope>
    <source>
        <strain evidence="2">KACC 11904</strain>
    </source>
</reference>
<keyword evidence="2" id="KW-1185">Reference proteome</keyword>
<proteinExistence type="predicted"/>
<name>A0ABW0K2P3_9BACL</name>
<dbReference type="Proteomes" id="UP001596044">
    <property type="component" value="Unassembled WGS sequence"/>
</dbReference>
<dbReference type="EMBL" id="JBHSMJ010000006">
    <property type="protein sequence ID" value="MFC5447297.1"/>
    <property type="molecule type" value="Genomic_DNA"/>
</dbReference>
<comment type="caution">
    <text evidence="1">The sequence shown here is derived from an EMBL/GenBank/DDBJ whole genome shotgun (WGS) entry which is preliminary data.</text>
</comment>
<organism evidence="1 2">
    <name type="scientific">Paenibacillus aestuarii</name>
    <dbReference type="NCBI Taxonomy" id="516965"/>
    <lineage>
        <taxon>Bacteria</taxon>
        <taxon>Bacillati</taxon>
        <taxon>Bacillota</taxon>
        <taxon>Bacilli</taxon>
        <taxon>Bacillales</taxon>
        <taxon>Paenibacillaceae</taxon>
        <taxon>Paenibacillus</taxon>
    </lineage>
</organism>
<evidence type="ECO:0008006" key="3">
    <source>
        <dbReference type="Google" id="ProtNLM"/>
    </source>
</evidence>
<accession>A0ABW0K2P3</accession>
<gene>
    <name evidence="1" type="ORF">ACFPOG_03440</name>
</gene>
<protein>
    <recommendedName>
        <fullName evidence="3">STAS/SEC14 domain-containing protein</fullName>
    </recommendedName>
</protein>